<sequence length="278" mass="30728">MPDHPVLIHYHIFKNAGSSVDASLQHSFGDRWGSFEGPHAHAIQSSAQLGQHLAANPQLIAISSHLARPPIPHPRCLPMVFIRHPLLRAYSVYSFTRTDASQPYSDVAQDLGFAEYIAWALRKEPGSIVIRDYQVVHLSDASWRTKHILDAEAGAADLDQACRLLTEWGVAGVVDQFELSIQVFQATYGPHLPGLDLHARWENATHRNPVAVDERVDQLRQMLGNGLYEDFMEANRLDLALHAHAQSVLASAAQREKLRVSSPVDTKEAAPIHVGTAA</sequence>
<organism evidence="1 2">
    <name type="scientific">Dyella mobilis</name>
    <dbReference type="NCBI Taxonomy" id="1849582"/>
    <lineage>
        <taxon>Bacteria</taxon>
        <taxon>Pseudomonadati</taxon>
        <taxon>Pseudomonadota</taxon>
        <taxon>Gammaproteobacteria</taxon>
        <taxon>Lysobacterales</taxon>
        <taxon>Rhodanobacteraceae</taxon>
        <taxon>Dyella</taxon>
    </lineage>
</organism>
<comment type="caution">
    <text evidence="1">The sequence shown here is derived from an EMBL/GenBank/DDBJ whole genome shotgun (WGS) entry which is preliminary data.</text>
</comment>
<protein>
    <recommendedName>
        <fullName evidence="3">Sulfotransferase family protein</fullName>
    </recommendedName>
</protein>
<proteinExistence type="predicted"/>
<dbReference type="Proteomes" id="UP001430193">
    <property type="component" value="Unassembled WGS sequence"/>
</dbReference>
<reference evidence="1" key="1">
    <citation type="submission" date="2020-10" db="EMBL/GenBank/DDBJ databases">
        <title>Phylogeny of dyella-like bacteria.</title>
        <authorList>
            <person name="Fu J."/>
        </authorList>
    </citation>
    <scope>NUCLEOTIDE SEQUENCE</scope>
    <source>
        <strain evidence="1">DHON07</strain>
    </source>
</reference>
<evidence type="ECO:0008006" key="3">
    <source>
        <dbReference type="Google" id="ProtNLM"/>
    </source>
</evidence>
<name>A0ABS2KN08_9GAMM</name>
<dbReference type="EMBL" id="JADIKF010000040">
    <property type="protein sequence ID" value="MBM7132355.1"/>
    <property type="molecule type" value="Genomic_DNA"/>
</dbReference>
<accession>A0ABS2KN08</accession>
<evidence type="ECO:0000313" key="1">
    <source>
        <dbReference type="EMBL" id="MBM7132355.1"/>
    </source>
</evidence>
<dbReference type="InterPro" id="IPR027417">
    <property type="entry name" value="P-loop_NTPase"/>
</dbReference>
<keyword evidence="2" id="KW-1185">Reference proteome</keyword>
<dbReference type="Gene3D" id="3.40.50.300">
    <property type="entry name" value="P-loop containing nucleotide triphosphate hydrolases"/>
    <property type="match status" value="1"/>
</dbReference>
<gene>
    <name evidence="1" type="ORF">ISS99_22725</name>
</gene>
<dbReference type="RefSeq" id="WP_204633864.1">
    <property type="nucleotide sequence ID" value="NZ_BSOC01000001.1"/>
</dbReference>
<evidence type="ECO:0000313" key="2">
    <source>
        <dbReference type="Proteomes" id="UP001430193"/>
    </source>
</evidence>